<gene>
    <name evidence="3" type="ORF">GQR91_06565</name>
</gene>
<keyword evidence="1" id="KW-0472">Membrane</keyword>
<feature type="domain" description="VTT" evidence="2">
    <location>
        <begin position="23"/>
        <end position="143"/>
    </location>
</feature>
<sequence>MSIEAIVARWGVAAIGLGAGLEGETAVIAGGLLAHQGLVSLPGAMAAAAAGSFVADQAFFAAGRRFREVRWVRRLRESKVYGRVMGMLERHPIGFIFAFRFLYGLRTISPVAIGTSTVPARLFLGVNLAAACLWGATFTAIGYLFGEGLTELLGRWRPRAVHVLAAAALVIVAGAIGWWWRRRQAQGEGEA</sequence>
<proteinExistence type="predicted"/>
<evidence type="ECO:0000313" key="3">
    <source>
        <dbReference type="EMBL" id="MWC43317.1"/>
    </source>
</evidence>
<feature type="transmembrane region" description="Helical" evidence="1">
    <location>
        <begin position="158"/>
        <end position="180"/>
    </location>
</feature>
<feature type="transmembrane region" description="Helical" evidence="1">
    <location>
        <begin position="123"/>
        <end position="146"/>
    </location>
</feature>
<dbReference type="PANTHER" id="PTHR42709:SF2">
    <property type="entry name" value="INNER MEMBRANE PROTEIN YOHD"/>
    <property type="match status" value="1"/>
</dbReference>
<evidence type="ECO:0000256" key="1">
    <source>
        <dbReference type="SAM" id="Phobius"/>
    </source>
</evidence>
<feature type="transmembrane region" description="Helical" evidence="1">
    <location>
        <begin position="43"/>
        <end position="63"/>
    </location>
</feature>
<evidence type="ECO:0000259" key="2">
    <source>
        <dbReference type="Pfam" id="PF09335"/>
    </source>
</evidence>
<dbReference type="AlphaFoldDB" id="A0A6N8LS45"/>
<accession>A0A6N8LS45</accession>
<dbReference type="Pfam" id="PF09335">
    <property type="entry name" value="VTT_dom"/>
    <property type="match status" value="1"/>
</dbReference>
<dbReference type="InterPro" id="IPR051311">
    <property type="entry name" value="DedA_domain"/>
</dbReference>
<dbReference type="Proteomes" id="UP000436801">
    <property type="component" value="Unassembled WGS sequence"/>
</dbReference>
<dbReference type="InterPro" id="IPR032816">
    <property type="entry name" value="VTT_dom"/>
</dbReference>
<evidence type="ECO:0000313" key="4">
    <source>
        <dbReference type="Proteomes" id="UP000436801"/>
    </source>
</evidence>
<keyword evidence="1" id="KW-1133">Transmembrane helix</keyword>
<comment type="caution">
    <text evidence="3">The sequence shown here is derived from an EMBL/GenBank/DDBJ whole genome shotgun (WGS) entry which is preliminary data.</text>
</comment>
<protein>
    <submittedName>
        <fullName evidence="3">DedA family protein</fullName>
    </submittedName>
</protein>
<keyword evidence="1" id="KW-0812">Transmembrane</keyword>
<dbReference type="OrthoDB" id="948134at2"/>
<name>A0A6N8LS45_9SPHN</name>
<dbReference type="EMBL" id="WSUT01000005">
    <property type="protein sequence ID" value="MWC43317.1"/>
    <property type="molecule type" value="Genomic_DNA"/>
</dbReference>
<reference evidence="3 4" key="1">
    <citation type="submission" date="2019-12" db="EMBL/GenBank/DDBJ databases">
        <authorList>
            <person name="Zheng J."/>
        </authorList>
    </citation>
    <scope>NUCLEOTIDE SEQUENCE [LARGE SCALE GENOMIC DNA]</scope>
    <source>
        <strain evidence="3 4">DSM 27347</strain>
    </source>
</reference>
<dbReference type="GO" id="GO:0005886">
    <property type="term" value="C:plasma membrane"/>
    <property type="evidence" value="ECO:0007669"/>
    <property type="project" value="TreeGrafter"/>
</dbReference>
<dbReference type="PANTHER" id="PTHR42709">
    <property type="entry name" value="ALKALINE PHOSPHATASE LIKE PROTEIN"/>
    <property type="match status" value="1"/>
</dbReference>
<organism evidence="3 4">
    <name type="scientific">Sphingomonas carotinifaciens</name>
    <dbReference type="NCBI Taxonomy" id="1166323"/>
    <lineage>
        <taxon>Bacteria</taxon>
        <taxon>Pseudomonadati</taxon>
        <taxon>Pseudomonadota</taxon>
        <taxon>Alphaproteobacteria</taxon>
        <taxon>Sphingomonadales</taxon>
        <taxon>Sphingomonadaceae</taxon>
        <taxon>Sphingomonas</taxon>
    </lineage>
</organism>